<dbReference type="GO" id="GO:0005829">
    <property type="term" value="C:cytosol"/>
    <property type="evidence" value="ECO:0007669"/>
    <property type="project" value="TreeGrafter"/>
</dbReference>
<dbReference type="PANTHER" id="PTHR11647">
    <property type="entry name" value="HYDRANTOINASE/DIHYDROPYRIMIDINASE FAMILY MEMBER"/>
    <property type="match status" value="1"/>
</dbReference>
<feature type="signal peptide" evidence="1">
    <location>
        <begin position="1"/>
        <end position="29"/>
    </location>
</feature>
<dbReference type="KEGG" id="mpro:BJP34_14150"/>
<dbReference type="STRING" id="1458985.BJP34_14150"/>
<dbReference type="GO" id="GO:0016811">
    <property type="term" value="F:hydrolase activity, acting on carbon-nitrogen (but not peptide) bonds, in linear amides"/>
    <property type="evidence" value="ECO:0007669"/>
    <property type="project" value="InterPro"/>
</dbReference>
<sequence length="652" mass="72822">MKQILLKSFQAFLICTVFMFSIVSQPAMASDDCLDETPYDIVILNGRVMDPEKEFDAVRNVGIKGGIIATITEEDICGTEVINAKGRLVVAPGFIDTHFHAVDPFATKMGLRDGVTTGMDLELGALKVKDWYDKKATDGWQMNYGTTSGLILNRMKVHDPEVTFEEPVDFSNLQDYIEQAEKDGVPGWSVTRSELEQTNQIMEAMDEDLRQGAIGIGVGAAYMASGLNSYEQFEAQRTAARYGRLTSVHTRYHLSTEPPTEATIALDEVLVNAMLLDAPLLLAHDNDYGWWENEEKLQMARKKGYNVWSEHYPYEAGSTPITADFLLPEMWVDKFGYRYEYTVYDPLADECLDRAGYDALKAENPGQAVVVFIPYREPWIPYWLTIPDMTVAADGMAGVGEDNTLLPWEADYTEFAGHPRTAGAFAKTLRLGREEGVPLMFTLAQTSYWSAKHLGDAGLEAMKQRGRVQEGKIADLTIFDPDEVTDNSTYKAEENGLPSTGIPHVIVNGTFVVKNSRVLPVKPGQSIRYPVENEGRWEPLDKEKWLKEFTISAPTIPDLDDTGAHEKLNKFTISTPSFFNLDATGAHQKLGDLGGLTKTRRSPIHTSIQQRQKLYPLKGVSLHTSTPPQDINLCCIKTQKEEDCDSTEDSYQ</sequence>
<protein>
    <submittedName>
        <fullName evidence="2">Aminoacylase</fullName>
    </submittedName>
</protein>
<dbReference type="SUPFAM" id="SSF51338">
    <property type="entry name" value="Composite domain of metallo-dependent hydrolases"/>
    <property type="match status" value="2"/>
</dbReference>
<organism evidence="2 3">
    <name type="scientific">Moorena producens PAL-8-15-08-1</name>
    <dbReference type="NCBI Taxonomy" id="1458985"/>
    <lineage>
        <taxon>Bacteria</taxon>
        <taxon>Bacillati</taxon>
        <taxon>Cyanobacteriota</taxon>
        <taxon>Cyanophyceae</taxon>
        <taxon>Coleofasciculales</taxon>
        <taxon>Coleofasciculaceae</taxon>
        <taxon>Moorena</taxon>
    </lineage>
</organism>
<dbReference type="SUPFAM" id="SSF51556">
    <property type="entry name" value="Metallo-dependent hydrolases"/>
    <property type="match status" value="1"/>
</dbReference>
<proteinExistence type="predicted"/>
<dbReference type="Gene3D" id="3.30.1490.130">
    <property type="entry name" value="D-aminoacylase. Domain 3"/>
    <property type="match status" value="1"/>
</dbReference>
<dbReference type="EMBL" id="CP017599">
    <property type="protein sequence ID" value="AOX00447.1"/>
    <property type="molecule type" value="Genomic_DNA"/>
</dbReference>
<dbReference type="InterPro" id="IPR023100">
    <property type="entry name" value="D-aminoacylase_insert_dom_sf"/>
</dbReference>
<dbReference type="Gene3D" id="2.30.40.10">
    <property type="entry name" value="Urease, subunit C, domain 1"/>
    <property type="match status" value="1"/>
</dbReference>
<dbReference type="Gene3D" id="3.20.20.140">
    <property type="entry name" value="Metal-dependent hydrolases"/>
    <property type="match status" value="1"/>
</dbReference>
<dbReference type="InterPro" id="IPR011059">
    <property type="entry name" value="Metal-dep_hydrolase_composite"/>
</dbReference>
<dbReference type="Proteomes" id="UP000177870">
    <property type="component" value="Chromosome"/>
</dbReference>
<evidence type="ECO:0000313" key="3">
    <source>
        <dbReference type="Proteomes" id="UP000177870"/>
    </source>
</evidence>
<evidence type="ECO:0000313" key="2">
    <source>
        <dbReference type="EMBL" id="AOX00447.1"/>
    </source>
</evidence>
<dbReference type="InterPro" id="IPR050378">
    <property type="entry name" value="Metallo-dep_Hydrolases_sf"/>
</dbReference>
<accession>A0A1D8TS60</accession>
<dbReference type="AlphaFoldDB" id="A0A1D8TS60"/>
<gene>
    <name evidence="2" type="ORF">BJP34_14150</name>
</gene>
<feature type="chain" id="PRO_5009438829" evidence="1">
    <location>
        <begin position="30"/>
        <end position="652"/>
    </location>
</feature>
<name>A0A1D8TS60_9CYAN</name>
<reference evidence="3" key="1">
    <citation type="submission" date="2016-10" db="EMBL/GenBank/DDBJ databases">
        <title>Comparative genomics uncovers the prolific and rare metabolic potential of the cyanobacterial genus Moorea.</title>
        <authorList>
            <person name="Leao T."/>
            <person name="Castelao G."/>
            <person name="Korobeynikov A."/>
            <person name="Monroe E.A."/>
            <person name="Podell S."/>
            <person name="Glukhov E."/>
            <person name="Allen E."/>
            <person name="Gerwick W.H."/>
            <person name="Gerwick L."/>
        </authorList>
    </citation>
    <scope>NUCLEOTIDE SEQUENCE [LARGE SCALE GENOMIC DNA]</scope>
    <source>
        <strain evidence="3">PAL-8-15-08-1</strain>
    </source>
</reference>
<dbReference type="InterPro" id="IPR032466">
    <property type="entry name" value="Metal_Hydrolase"/>
</dbReference>
<keyword evidence="1" id="KW-0732">Signal</keyword>
<evidence type="ECO:0000256" key="1">
    <source>
        <dbReference type="SAM" id="SignalP"/>
    </source>
</evidence>
<dbReference type="GO" id="GO:0016812">
    <property type="term" value="F:hydrolase activity, acting on carbon-nitrogen (but not peptide) bonds, in cyclic amides"/>
    <property type="evidence" value="ECO:0007669"/>
    <property type="project" value="TreeGrafter"/>
</dbReference>
<dbReference type="PANTHER" id="PTHR11647:SF1">
    <property type="entry name" value="COLLAPSIN RESPONSE MEDIATOR PROTEIN"/>
    <property type="match status" value="1"/>
</dbReference>